<organism evidence="1 2">
    <name type="scientific">Ferrimicrobium acidiphilum DSM 19497</name>
    <dbReference type="NCBI Taxonomy" id="1121877"/>
    <lineage>
        <taxon>Bacteria</taxon>
        <taxon>Bacillati</taxon>
        <taxon>Actinomycetota</taxon>
        <taxon>Acidimicrobiia</taxon>
        <taxon>Acidimicrobiales</taxon>
        <taxon>Acidimicrobiaceae</taxon>
        <taxon>Ferrimicrobium</taxon>
    </lineage>
</organism>
<comment type="caution">
    <text evidence="1">The sequence shown here is derived from an EMBL/GenBank/DDBJ whole genome shotgun (WGS) entry which is preliminary data.</text>
</comment>
<accession>A0A0D8FW13</accession>
<dbReference type="Proteomes" id="UP000032336">
    <property type="component" value="Unassembled WGS sequence"/>
</dbReference>
<reference evidence="1 2" key="1">
    <citation type="submission" date="2015-01" db="EMBL/GenBank/DDBJ databases">
        <title>Draft genome of the acidophilic iron oxidizer Ferrimicrobium acidiphilum strain T23.</title>
        <authorList>
            <person name="Poehlein A."/>
            <person name="Eisen S."/>
            <person name="Schloemann M."/>
            <person name="Johnson B.D."/>
            <person name="Daniel R."/>
            <person name="Muehling M."/>
        </authorList>
    </citation>
    <scope>NUCLEOTIDE SEQUENCE [LARGE SCALE GENOMIC DNA]</scope>
    <source>
        <strain evidence="1 2">T23</strain>
    </source>
</reference>
<evidence type="ECO:0000313" key="2">
    <source>
        <dbReference type="Proteomes" id="UP000032336"/>
    </source>
</evidence>
<dbReference type="AlphaFoldDB" id="A0A0D8FW13"/>
<evidence type="ECO:0008006" key="3">
    <source>
        <dbReference type="Google" id="ProtNLM"/>
    </source>
</evidence>
<gene>
    <name evidence="1" type="ORF">FEAC_10690</name>
</gene>
<evidence type="ECO:0000313" key="1">
    <source>
        <dbReference type="EMBL" id="KJE77139.1"/>
    </source>
</evidence>
<keyword evidence="2" id="KW-1185">Reference proteome</keyword>
<sequence>MGSNCVDSIKAFHDPRDTSALGRQGRRKIDTRARAWITTDAKPRMRELELENEELKRANEILKAASIFAPPCWTVASERHAVNSRLHR</sequence>
<proteinExistence type="predicted"/>
<protein>
    <recommendedName>
        <fullName evidence="3">Transposase</fullName>
    </recommendedName>
</protein>
<name>A0A0D8FW13_9ACTN</name>
<dbReference type="EMBL" id="JXUW01000007">
    <property type="protein sequence ID" value="KJE77139.1"/>
    <property type="molecule type" value="Genomic_DNA"/>
</dbReference>